<dbReference type="AlphaFoldDB" id="A0A6A6DS70"/>
<dbReference type="EMBL" id="ML994648">
    <property type="protein sequence ID" value="KAF2182441.1"/>
    <property type="molecule type" value="Genomic_DNA"/>
</dbReference>
<feature type="region of interest" description="Disordered" evidence="1">
    <location>
        <begin position="1"/>
        <end position="22"/>
    </location>
</feature>
<keyword evidence="3" id="KW-1185">Reference proteome</keyword>
<organism evidence="2 3">
    <name type="scientific">Zopfia rhizophila CBS 207.26</name>
    <dbReference type="NCBI Taxonomy" id="1314779"/>
    <lineage>
        <taxon>Eukaryota</taxon>
        <taxon>Fungi</taxon>
        <taxon>Dikarya</taxon>
        <taxon>Ascomycota</taxon>
        <taxon>Pezizomycotina</taxon>
        <taxon>Dothideomycetes</taxon>
        <taxon>Dothideomycetes incertae sedis</taxon>
        <taxon>Zopfiaceae</taxon>
        <taxon>Zopfia</taxon>
    </lineage>
</organism>
<evidence type="ECO:0000256" key="1">
    <source>
        <dbReference type="SAM" id="MobiDB-lite"/>
    </source>
</evidence>
<evidence type="ECO:0000313" key="3">
    <source>
        <dbReference type="Proteomes" id="UP000800200"/>
    </source>
</evidence>
<accession>A0A6A6DS70</accession>
<reference evidence="2" key="1">
    <citation type="journal article" date="2020" name="Stud. Mycol.">
        <title>101 Dothideomycetes genomes: a test case for predicting lifestyles and emergence of pathogens.</title>
        <authorList>
            <person name="Haridas S."/>
            <person name="Albert R."/>
            <person name="Binder M."/>
            <person name="Bloem J."/>
            <person name="Labutti K."/>
            <person name="Salamov A."/>
            <person name="Andreopoulos B."/>
            <person name="Baker S."/>
            <person name="Barry K."/>
            <person name="Bills G."/>
            <person name="Bluhm B."/>
            <person name="Cannon C."/>
            <person name="Castanera R."/>
            <person name="Culley D."/>
            <person name="Daum C."/>
            <person name="Ezra D."/>
            <person name="Gonzalez J."/>
            <person name="Henrissat B."/>
            <person name="Kuo A."/>
            <person name="Liang C."/>
            <person name="Lipzen A."/>
            <person name="Lutzoni F."/>
            <person name="Magnuson J."/>
            <person name="Mondo S."/>
            <person name="Nolan M."/>
            <person name="Ohm R."/>
            <person name="Pangilinan J."/>
            <person name="Park H.-J."/>
            <person name="Ramirez L."/>
            <person name="Alfaro M."/>
            <person name="Sun H."/>
            <person name="Tritt A."/>
            <person name="Yoshinaga Y."/>
            <person name="Zwiers L.-H."/>
            <person name="Turgeon B."/>
            <person name="Goodwin S."/>
            <person name="Spatafora J."/>
            <person name="Crous P."/>
            <person name="Grigoriev I."/>
        </authorList>
    </citation>
    <scope>NUCLEOTIDE SEQUENCE</scope>
    <source>
        <strain evidence="2">CBS 207.26</strain>
    </source>
</reference>
<sequence>MAKKRALPQSGSPSSKKQETNYEAIRTTKTSSAGLDRLTGIITQYGILECLACNLTAKDLFSLALTSRTAHQAILTNEESRLNLTKRSKCDSTGIRIRSKHHRKSSWFHKYPCTEYATCGSEDKLRDVESHPCASCGVNTCDECRIHCVYQSIHLPRDAPDELPYYSGFVLLNPPEMGILSPQQFGEDEEWEEPINGVAKPYHDQGYLDTALEDDEYADVESIEGIITLNLGRDDIEGNHSSGWHVPSAVVRAFWDITEQRKRLLCPTCFEKHADEDNWHMHDDDGMCQCTLKSRFLDRWICLKCFLEEEKSDQEFPHGVKKCQDVSNCSCGDVFTTYRCPRVLCLWCKGEVRQ</sequence>
<dbReference type="OrthoDB" id="3775616at2759"/>
<gene>
    <name evidence="2" type="ORF">K469DRAFT_233393</name>
</gene>
<dbReference type="Proteomes" id="UP000800200">
    <property type="component" value="Unassembled WGS sequence"/>
</dbReference>
<protein>
    <submittedName>
        <fullName evidence="2">Uncharacterized protein</fullName>
    </submittedName>
</protein>
<proteinExistence type="predicted"/>
<name>A0A6A6DS70_9PEZI</name>
<evidence type="ECO:0000313" key="2">
    <source>
        <dbReference type="EMBL" id="KAF2182441.1"/>
    </source>
</evidence>